<dbReference type="InterPro" id="IPR023753">
    <property type="entry name" value="FAD/NAD-binding_dom"/>
</dbReference>
<name>A0A3P3QS68_9GAMM</name>
<evidence type="ECO:0000256" key="3">
    <source>
        <dbReference type="ARBA" id="ARBA00011738"/>
    </source>
</evidence>
<dbReference type="EMBL" id="RRCF01000001">
    <property type="protein sequence ID" value="RRJ24062.1"/>
    <property type="molecule type" value="Genomic_DNA"/>
</dbReference>
<evidence type="ECO:0000256" key="9">
    <source>
        <dbReference type="ARBA" id="ARBA00022857"/>
    </source>
</evidence>
<reference evidence="20 21" key="1">
    <citation type="submission" date="2018-11" db="EMBL/GenBank/DDBJ databases">
        <title>Draft genome analysis of Rheinheimera mesophila isolated from an industrial waste site.</title>
        <authorList>
            <person name="Yu Q."/>
            <person name="Qi Y."/>
            <person name="Zhang H."/>
            <person name="Lu Y."/>
            <person name="Pu J."/>
        </authorList>
    </citation>
    <scope>NUCLEOTIDE SEQUENCE [LARGE SCALE GENOMIC DNA]</scope>
    <source>
        <strain evidence="20 21">IITR13</strain>
    </source>
</reference>
<dbReference type="GO" id="GO:0050661">
    <property type="term" value="F:NADP binding"/>
    <property type="evidence" value="ECO:0007669"/>
    <property type="project" value="InterPro"/>
</dbReference>
<feature type="binding site" evidence="15">
    <location>
        <position position="302"/>
    </location>
    <ligand>
        <name>FAD</name>
        <dbReference type="ChEBI" id="CHEBI:57692"/>
    </ligand>
</feature>
<evidence type="ECO:0000259" key="18">
    <source>
        <dbReference type="Pfam" id="PF02852"/>
    </source>
</evidence>
<dbReference type="GO" id="GO:0005829">
    <property type="term" value="C:cytosol"/>
    <property type="evidence" value="ECO:0007669"/>
    <property type="project" value="TreeGrafter"/>
</dbReference>
<dbReference type="AlphaFoldDB" id="A0A3P3QS68"/>
<dbReference type="GO" id="GO:0034599">
    <property type="term" value="P:cellular response to oxidative stress"/>
    <property type="evidence" value="ECO:0007669"/>
    <property type="project" value="TreeGrafter"/>
</dbReference>
<dbReference type="Proteomes" id="UP000276260">
    <property type="component" value="Unassembled WGS sequence"/>
</dbReference>
<feature type="binding site" evidence="15">
    <location>
        <position position="51"/>
    </location>
    <ligand>
        <name>FAD</name>
        <dbReference type="ChEBI" id="CHEBI:57692"/>
    </ligand>
</feature>
<keyword evidence="9" id="KW-0521">NADP</keyword>
<dbReference type="Gene3D" id="3.50.50.60">
    <property type="entry name" value="FAD/NAD(P)-binding domain"/>
    <property type="match status" value="2"/>
</dbReference>
<evidence type="ECO:0000256" key="8">
    <source>
        <dbReference type="ARBA" id="ARBA00022827"/>
    </source>
</evidence>
<keyword evidence="7 17" id="KW-0285">Flavoprotein</keyword>
<dbReference type="SUPFAM" id="SSF55424">
    <property type="entry name" value="FAD/NAD-linked reductases, dimerisation (C-terminal) domain"/>
    <property type="match status" value="1"/>
</dbReference>
<dbReference type="InterPro" id="IPR036188">
    <property type="entry name" value="FAD/NAD-bd_sf"/>
</dbReference>
<dbReference type="Gene3D" id="3.30.390.30">
    <property type="match status" value="1"/>
</dbReference>
<evidence type="ECO:0000256" key="2">
    <source>
        <dbReference type="ARBA" id="ARBA00007532"/>
    </source>
</evidence>
<feature type="domain" description="FAD/NAD(P)-binding" evidence="19">
    <location>
        <begin position="6"/>
        <end position="317"/>
    </location>
</feature>
<evidence type="ECO:0000256" key="17">
    <source>
        <dbReference type="RuleBase" id="RU003691"/>
    </source>
</evidence>
<evidence type="ECO:0000259" key="19">
    <source>
        <dbReference type="Pfam" id="PF07992"/>
    </source>
</evidence>
<accession>A0A3P3QS68</accession>
<dbReference type="GO" id="GO:0050660">
    <property type="term" value="F:flavin adenine dinucleotide binding"/>
    <property type="evidence" value="ECO:0007669"/>
    <property type="project" value="InterPro"/>
</dbReference>
<dbReference type="PIRSF" id="PIRSF000350">
    <property type="entry name" value="Mercury_reductase_MerA"/>
    <property type="match status" value="1"/>
</dbReference>
<evidence type="ECO:0000256" key="16">
    <source>
        <dbReference type="PIRSR" id="PIRSR000350-4"/>
    </source>
</evidence>
<dbReference type="SUPFAM" id="SSF51905">
    <property type="entry name" value="FAD/NAD(P)-binding domain"/>
    <property type="match status" value="1"/>
</dbReference>
<evidence type="ECO:0000256" key="12">
    <source>
        <dbReference type="ARBA" id="ARBA00023284"/>
    </source>
</evidence>
<dbReference type="NCBIfam" id="NF004776">
    <property type="entry name" value="PRK06116.1"/>
    <property type="match status" value="1"/>
</dbReference>
<dbReference type="PRINTS" id="PR00411">
    <property type="entry name" value="PNDRDTASEI"/>
</dbReference>
<evidence type="ECO:0000256" key="10">
    <source>
        <dbReference type="ARBA" id="ARBA00023002"/>
    </source>
</evidence>
<evidence type="ECO:0000256" key="11">
    <source>
        <dbReference type="ARBA" id="ARBA00023157"/>
    </source>
</evidence>
<dbReference type="GO" id="GO:0006749">
    <property type="term" value="P:glutathione metabolic process"/>
    <property type="evidence" value="ECO:0007669"/>
    <property type="project" value="InterPro"/>
</dbReference>
<sequence length="449" mass="48207">MTEHFDYIAIGGGSGGIASANRAASHGQKCAIIEAKYLGGTCVNVGCVPKKAMWFAGQIADAFKYAPDYGLDVQMPALNWSKLVESREAYISRIHASYDRVLAKNGVTVIRGFARFVDQNTVEVDGKLYSAGHITIATGGRPVRPEIPGAELGIDSDGFFALQSQPKRVAVVGAGYIAVEIAGVMQALGSETHLLVRKDKPLRSFDSMLSDTLVELMAKEGPKLHPHTEVSSVSKNADGSLTVQLSTGGSLSVDCLIWAIGREPANDKLQLEKAGVKLDSQGYIPTDEYQNTNVPGIYAVGDNTGRLALTPVAVAAGRRLSERLFNNKPDSKLDYHTVPTVVFSHPPIGTVGLSEDEARQQFGDSEVKVYRSEFAAMYTALTQHRQLTRMKLVCAGPTEKVVGLHVIGFGADEMLQGFGVAIKMGATKADFDNCVAIHPTSAEEFVTMR</sequence>
<dbReference type="NCBIfam" id="TIGR01421">
    <property type="entry name" value="gluta_reduc_1"/>
    <property type="match status" value="1"/>
</dbReference>
<dbReference type="PANTHER" id="PTHR42737">
    <property type="entry name" value="GLUTATHIONE REDUCTASE"/>
    <property type="match status" value="1"/>
</dbReference>
<keyword evidence="10 17" id="KW-0560">Oxidoreductase</keyword>
<dbReference type="RefSeq" id="WP_046518897.1">
    <property type="nucleotide sequence ID" value="NZ_LAVS01000005.1"/>
</dbReference>
<evidence type="ECO:0000256" key="6">
    <source>
        <dbReference type="ARBA" id="ARBA00022490"/>
    </source>
</evidence>
<keyword evidence="15" id="KW-0520">NAD</keyword>
<comment type="cofactor">
    <cofactor evidence="15">
        <name>FAD</name>
        <dbReference type="ChEBI" id="CHEBI:57692"/>
    </cofactor>
    <text evidence="15">Binds 1 FAD per subunit.</text>
</comment>
<dbReference type="InterPro" id="IPR006322">
    <property type="entry name" value="Glutathione_Rdtase_euk/bac"/>
</dbReference>
<evidence type="ECO:0000256" key="5">
    <source>
        <dbReference type="ARBA" id="ARBA00017111"/>
    </source>
</evidence>
<keyword evidence="21" id="KW-1185">Reference proteome</keyword>
<dbReference type="InterPro" id="IPR016156">
    <property type="entry name" value="FAD/NAD-linked_Rdtase_dimer_sf"/>
</dbReference>
<evidence type="ECO:0000256" key="15">
    <source>
        <dbReference type="PIRSR" id="PIRSR000350-3"/>
    </source>
</evidence>
<gene>
    <name evidence="20" type="ORF">EIK76_08435</name>
</gene>
<evidence type="ECO:0000256" key="1">
    <source>
        <dbReference type="ARBA" id="ARBA00004496"/>
    </source>
</evidence>
<dbReference type="Pfam" id="PF07992">
    <property type="entry name" value="Pyr_redox_2"/>
    <property type="match status" value="1"/>
</dbReference>
<comment type="function">
    <text evidence="13">Catalyzes the reduction of glutathione disulfide (GSSG) to reduced glutathione (GSH). Constitutes the major mechanism to maintain a high GSH:GSSG ratio in the cytosol.</text>
</comment>
<comment type="subunit">
    <text evidence="3">Homodimer.</text>
</comment>
<dbReference type="PRINTS" id="PR00368">
    <property type="entry name" value="FADPNR"/>
</dbReference>
<organism evidence="20 21">
    <name type="scientific">Rheinheimera mesophila</name>
    <dbReference type="NCBI Taxonomy" id="1547515"/>
    <lineage>
        <taxon>Bacteria</taxon>
        <taxon>Pseudomonadati</taxon>
        <taxon>Pseudomonadota</taxon>
        <taxon>Gammaproteobacteria</taxon>
        <taxon>Chromatiales</taxon>
        <taxon>Chromatiaceae</taxon>
        <taxon>Rheinheimera</taxon>
    </lineage>
</organism>
<dbReference type="FunFam" id="3.30.390.30:FF:000003">
    <property type="entry name" value="Glutathione reductase"/>
    <property type="match status" value="1"/>
</dbReference>
<keyword evidence="11" id="KW-1015">Disulfide bond</keyword>
<dbReference type="OrthoDB" id="9800167at2"/>
<feature type="binding site" evidence="15">
    <location>
        <begin position="173"/>
        <end position="180"/>
    </location>
    <ligand>
        <name>NAD(+)</name>
        <dbReference type="ChEBI" id="CHEBI:57540"/>
    </ligand>
</feature>
<dbReference type="Pfam" id="PF02852">
    <property type="entry name" value="Pyr_redox_dim"/>
    <property type="match status" value="1"/>
</dbReference>
<proteinExistence type="inferred from homology"/>
<dbReference type="GO" id="GO:0045454">
    <property type="term" value="P:cell redox homeostasis"/>
    <property type="evidence" value="ECO:0007669"/>
    <property type="project" value="InterPro"/>
</dbReference>
<keyword evidence="6" id="KW-0963">Cytoplasm</keyword>
<dbReference type="InterPro" id="IPR004099">
    <property type="entry name" value="Pyr_nucl-diS_OxRdtase_dimer"/>
</dbReference>
<evidence type="ECO:0000313" key="20">
    <source>
        <dbReference type="EMBL" id="RRJ24062.1"/>
    </source>
</evidence>
<evidence type="ECO:0000256" key="4">
    <source>
        <dbReference type="ARBA" id="ARBA00012607"/>
    </source>
</evidence>
<keyword evidence="8 15" id="KW-0274">FAD</keyword>
<dbReference type="FunFam" id="3.50.50.60:FF:000109">
    <property type="entry name" value="Glutathione reductase"/>
    <property type="match status" value="1"/>
</dbReference>
<evidence type="ECO:0000313" key="21">
    <source>
        <dbReference type="Proteomes" id="UP000276260"/>
    </source>
</evidence>
<dbReference type="InterPro" id="IPR001100">
    <property type="entry name" value="Pyr_nuc-diS_OxRdtase"/>
</dbReference>
<dbReference type="EC" id="1.8.1.7" evidence="4"/>
<comment type="similarity">
    <text evidence="2 17">Belongs to the class-I pyridine nucleotide-disulfide oxidoreductase family.</text>
</comment>
<comment type="caution">
    <text evidence="20">The sequence shown here is derived from an EMBL/GenBank/DDBJ whole genome shotgun (WGS) entry which is preliminary data.</text>
</comment>
<evidence type="ECO:0000256" key="7">
    <source>
        <dbReference type="ARBA" id="ARBA00022630"/>
    </source>
</evidence>
<dbReference type="PROSITE" id="PS00076">
    <property type="entry name" value="PYRIDINE_REDOX_1"/>
    <property type="match status" value="1"/>
</dbReference>
<keyword evidence="15" id="KW-0547">Nucleotide-binding</keyword>
<keyword evidence="12 17" id="KW-0676">Redox-active center</keyword>
<evidence type="ECO:0000256" key="14">
    <source>
        <dbReference type="PIRSR" id="PIRSR000350-2"/>
    </source>
</evidence>
<feature type="disulfide bond" description="Redox-active" evidence="16">
    <location>
        <begin position="42"/>
        <end position="47"/>
    </location>
</feature>
<dbReference type="InterPro" id="IPR046952">
    <property type="entry name" value="GSHR/TRXR-like"/>
</dbReference>
<feature type="binding site" evidence="15">
    <location>
        <position position="261"/>
    </location>
    <ligand>
        <name>NAD(+)</name>
        <dbReference type="ChEBI" id="CHEBI:57540"/>
    </ligand>
</feature>
<dbReference type="PANTHER" id="PTHR42737:SF2">
    <property type="entry name" value="GLUTATHIONE REDUCTASE"/>
    <property type="match status" value="1"/>
</dbReference>
<feature type="active site" description="Proton acceptor" evidence="14">
    <location>
        <position position="438"/>
    </location>
</feature>
<feature type="domain" description="Pyridine nucleotide-disulphide oxidoreductase dimerisation" evidence="18">
    <location>
        <begin position="338"/>
        <end position="448"/>
    </location>
</feature>
<protein>
    <recommendedName>
        <fullName evidence="5">Glutathione reductase</fullName>
        <ecNumber evidence="4">1.8.1.7</ecNumber>
    </recommendedName>
</protein>
<comment type="subcellular location">
    <subcellularLocation>
        <location evidence="1">Cytoplasm</location>
    </subcellularLocation>
</comment>
<dbReference type="InterPro" id="IPR012999">
    <property type="entry name" value="Pyr_OxRdtase_I_AS"/>
</dbReference>
<evidence type="ECO:0000256" key="13">
    <source>
        <dbReference type="ARBA" id="ARBA00056905"/>
    </source>
</evidence>
<dbReference type="GO" id="GO:0004362">
    <property type="term" value="F:glutathione-disulfide reductase (NADPH) activity"/>
    <property type="evidence" value="ECO:0007669"/>
    <property type="project" value="UniProtKB-EC"/>
</dbReference>